<evidence type="ECO:0000313" key="2">
    <source>
        <dbReference type="EMBL" id="MBW3469844.1"/>
    </source>
</evidence>
<organism evidence="2 3">
    <name type="scientific">Arthrospiribacter ruber</name>
    <dbReference type="NCBI Taxonomy" id="2487934"/>
    <lineage>
        <taxon>Bacteria</taxon>
        <taxon>Pseudomonadati</taxon>
        <taxon>Bacteroidota</taxon>
        <taxon>Cytophagia</taxon>
        <taxon>Cytophagales</taxon>
        <taxon>Cyclobacteriaceae</taxon>
        <taxon>Arthrospiribacter</taxon>
    </lineage>
</organism>
<keyword evidence="3" id="KW-1185">Reference proteome</keyword>
<comment type="caution">
    <text evidence="2">The sequence shown here is derived from an EMBL/GenBank/DDBJ whole genome shotgun (WGS) entry which is preliminary data.</text>
</comment>
<accession>A0A951J0J3</accession>
<name>A0A951J0J3_9BACT</name>
<evidence type="ECO:0000313" key="3">
    <source>
        <dbReference type="Proteomes" id="UP000727490"/>
    </source>
</evidence>
<evidence type="ECO:0000259" key="1">
    <source>
        <dbReference type="PROSITE" id="PS51352"/>
    </source>
</evidence>
<gene>
    <name evidence="2" type="ORF">EGN73_18770</name>
</gene>
<dbReference type="AlphaFoldDB" id="A0A951J0J3"/>
<dbReference type="Proteomes" id="UP000727490">
    <property type="component" value="Unassembled WGS sequence"/>
</dbReference>
<proteinExistence type="predicted"/>
<dbReference type="InterPro" id="IPR013766">
    <property type="entry name" value="Thioredoxin_domain"/>
</dbReference>
<feature type="domain" description="Thioredoxin" evidence="1">
    <location>
        <begin position="382"/>
        <end position="529"/>
    </location>
</feature>
<dbReference type="EMBL" id="RPHB01000009">
    <property type="protein sequence ID" value="MBW3469844.1"/>
    <property type="molecule type" value="Genomic_DNA"/>
</dbReference>
<dbReference type="PROSITE" id="PS51352">
    <property type="entry name" value="THIOREDOXIN_2"/>
    <property type="match status" value="1"/>
</dbReference>
<protein>
    <recommendedName>
        <fullName evidence="1">Thioredoxin domain-containing protein</fullName>
    </recommendedName>
</protein>
<sequence length="539" mass="61290">MKYSILICHSFFLLLAFLCLCEVAFSRQTDQPDLPITIFGQIRTVEPSTEVNLEFWENPMNVQSGAPAPLTELIKLTDGTLHQGTYGSTVFNWTSDSISQPGRLTLSLGYKMLINDFLVFPGDSIQLYFDEYSGQLVFGGPAQSHFNLQNELQNLQNRLFFNSPVNIHTYRLESMLRNGNSYEDFQNIQKNNFGRKVNIEIIDPPLMLEELIGKIKSMKELDLMLSLLNENNEINPQVKNAIRNKLVDGRLTLYAKSLGTILRYSTKLQDSTTYSSALEFIENEFIPDLTSKGNEMESGDFHPYLTSISELLKITEGAYPSRNTVGHITGNFKDELRDQLLASTIFLEYRRGISTDNRLRDIASSINQGPAKEEVNRLLEKTKTGVPVRHFEFTGESGENISLDQLKGQYLFIYTYFDGCNASSSYYNKSIKPVAEYFSDSKDLRIVSVSADRTKNIWHSSLESKNYSDTNILNLYSKDKGVQHPFFSYYNLIGFPSQMLIDPQGNIAAVSGFNHTAEEIIRRLEDFMAPKDNPDHIIH</sequence>
<dbReference type="RefSeq" id="WP_219293194.1">
    <property type="nucleotide sequence ID" value="NZ_RPHB01000009.1"/>
</dbReference>
<reference evidence="2 3" key="1">
    <citation type="journal article" date="2020" name="Syst. Appl. Microbiol.">
        <title>Arthrospiribacter ruber gen. nov., sp. nov., a novel bacterium isolated from Arthrospira cultures.</title>
        <authorList>
            <person name="Waleron M."/>
            <person name="Misztak A."/>
            <person name="Waleron M.M."/>
            <person name="Furmaniak M."/>
            <person name="Mrozik A."/>
            <person name="Waleron K."/>
        </authorList>
    </citation>
    <scope>NUCLEOTIDE SEQUENCE [LARGE SCALE GENOMIC DNA]</scope>
    <source>
        <strain evidence="2 3">DPMB0001</strain>
    </source>
</reference>